<dbReference type="EMBL" id="JALJOU010000001">
    <property type="protein sequence ID" value="KAK9846638.1"/>
    <property type="molecule type" value="Genomic_DNA"/>
</dbReference>
<sequence length="86" mass="9306">MKCCFSRSGSSSPDFTPTKHQPAPFIATASADAALRLCVELVPHQRALGDCTALKSPQVLERAMRRAHGAIPWLTLPAYPKCPSKD</sequence>
<evidence type="ECO:0000313" key="3">
    <source>
        <dbReference type="Proteomes" id="UP001445335"/>
    </source>
</evidence>
<protein>
    <submittedName>
        <fullName evidence="2">Uncharacterized protein</fullName>
    </submittedName>
</protein>
<dbReference type="Proteomes" id="UP001445335">
    <property type="component" value="Unassembled WGS sequence"/>
</dbReference>
<feature type="compositionally biased region" description="Polar residues" evidence="1">
    <location>
        <begin position="7"/>
        <end position="19"/>
    </location>
</feature>
<evidence type="ECO:0000313" key="2">
    <source>
        <dbReference type="EMBL" id="KAK9846638.1"/>
    </source>
</evidence>
<comment type="caution">
    <text evidence="2">The sequence shown here is derived from an EMBL/GenBank/DDBJ whole genome shotgun (WGS) entry which is preliminary data.</text>
</comment>
<name>A0AAW1SJP4_9CHLO</name>
<dbReference type="AlphaFoldDB" id="A0AAW1SJP4"/>
<gene>
    <name evidence="2" type="ORF">WJX81_008173</name>
</gene>
<organism evidence="2 3">
    <name type="scientific">Elliptochloris bilobata</name>
    <dbReference type="NCBI Taxonomy" id="381761"/>
    <lineage>
        <taxon>Eukaryota</taxon>
        <taxon>Viridiplantae</taxon>
        <taxon>Chlorophyta</taxon>
        <taxon>core chlorophytes</taxon>
        <taxon>Trebouxiophyceae</taxon>
        <taxon>Trebouxiophyceae incertae sedis</taxon>
        <taxon>Elliptochloris clade</taxon>
        <taxon>Elliptochloris</taxon>
    </lineage>
</organism>
<proteinExistence type="predicted"/>
<reference evidence="2 3" key="1">
    <citation type="journal article" date="2024" name="Nat. Commun.">
        <title>Phylogenomics reveals the evolutionary origins of lichenization in chlorophyte algae.</title>
        <authorList>
            <person name="Puginier C."/>
            <person name="Libourel C."/>
            <person name="Otte J."/>
            <person name="Skaloud P."/>
            <person name="Haon M."/>
            <person name="Grisel S."/>
            <person name="Petersen M."/>
            <person name="Berrin J.G."/>
            <person name="Delaux P.M."/>
            <person name="Dal Grande F."/>
            <person name="Keller J."/>
        </authorList>
    </citation>
    <scope>NUCLEOTIDE SEQUENCE [LARGE SCALE GENOMIC DNA]</scope>
    <source>
        <strain evidence="2 3">SAG 245.80</strain>
    </source>
</reference>
<keyword evidence="3" id="KW-1185">Reference proteome</keyword>
<evidence type="ECO:0000256" key="1">
    <source>
        <dbReference type="SAM" id="MobiDB-lite"/>
    </source>
</evidence>
<feature type="region of interest" description="Disordered" evidence="1">
    <location>
        <begin position="1"/>
        <end position="20"/>
    </location>
</feature>
<accession>A0AAW1SJP4</accession>